<evidence type="ECO:0000256" key="1">
    <source>
        <dbReference type="SAM" id="MobiDB-lite"/>
    </source>
</evidence>
<evidence type="ECO:0000313" key="2">
    <source>
        <dbReference type="EMBL" id="CAL1361789.1"/>
    </source>
</evidence>
<keyword evidence="3" id="KW-1185">Reference proteome</keyword>
<feature type="region of interest" description="Disordered" evidence="1">
    <location>
        <begin position="248"/>
        <end position="276"/>
    </location>
</feature>
<accession>A0AAV2CZU6</accession>
<dbReference type="Proteomes" id="UP001497516">
    <property type="component" value="Chromosome 10"/>
</dbReference>
<dbReference type="AlphaFoldDB" id="A0AAV2CZU6"/>
<evidence type="ECO:0000313" key="3">
    <source>
        <dbReference type="Proteomes" id="UP001497516"/>
    </source>
</evidence>
<dbReference type="EMBL" id="OZ034814">
    <property type="protein sequence ID" value="CAL1361789.1"/>
    <property type="molecule type" value="Genomic_DNA"/>
</dbReference>
<name>A0AAV2CZU6_9ROSI</name>
<feature type="region of interest" description="Disordered" evidence="1">
    <location>
        <begin position="1"/>
        <end position="20"/>
    </location>
</feature>
<feature type="region of interest" description="Disordered" evidence="1">
    <location>
        <begin position="157"/>
        <end position="193"/>
    </location>
</feature>
<sequence>MVSTKSMKAAEKAAQAAGRNTEAGDVDLDGVVMEDVIELEAMKLVVHEHSDALARLEEGLARVQADAKADADDLRQRLEDLMRAIASLQAKGDGSGGAPIPAESAIEGGGATGAAETAATAAGGAAVGGTTAAQVGAALAKVGGGASAARAAAAQAEGSRAADTGPGRADRTAVGLGSGLLPTPTTQEIAARKGKAKMSGYDTDGLPMGNGPGPLGHYTKVHNGLGWLDLEDGPEHDKLSLADQQAQWAEPELDLRGSGGPVTRWGREGRLQGGGP</sequence>
<gene>
    <name evidence="2" type="ORF">LTRI10_LOCUS9150</name>
</gene>
<feature type="region of interest" description="Disordered" evidence="1">
    <location>
        <begin position="90"/>
        <end position="109"/>
    </location>
</feature>
<organism evidence="2 3">
    <name type="scientific">Linum trigynum</name>
    <dbReference type="NCBI Taxonomy" id="586398"/>
    <lineage>
        <taxon>Eukaryota</taxon>
        <taxon>Viridiplantae</taxon>
        <taxon>Streptophyta</taxon>
        <taxon>Embryophyta</taxon>
        <taxon>Tracheophyta</taxon>
        <taxon>Spermatophyta</taxon>
        <taxon>Magnoliopsida</taxon>
        <taxon>eudicotyledons</taxon>
        <taxon>Gunneridae</taxon>
        <taxon>Pentapetalae</taxon>
        <taxon>rosids</taxon>
        <taxon>fabids</taxon>
        <taxon>Malpighiales</taxon>
        <taxon>Linaceae</taxon>
        <taxon>Linum</taxon>
    </lineage>
</organism>
<protein>
    <submittedName>
        <fullName evidence="2">Uncharacterized protein</fullName>
    </submittedName>
</protein>
<reference evidence="2 3" key="1">
    <citation type="submission" date="2024-04" db="EMBL/GenBank/DDBJ databases">
        <authorList>
            <person name="Fracassetti M."/>
        </authorList>
    </citation>
    <scope>NUCLEOTIDE SEQUENCE [LARGE SCALE GENOMIC DNA]</scope>
</reference>
<proteinExistence type="predicted"/>